<dbReference type="OrthoDB" id="422351at2"/>
<comment type="caution">
    <text evidence="2">The sequence shown here is derived from an EMBL/GenBank/DDBJ whole genome shotgun (WGS) entry which is preliminary data.</text>
</comment>
<dbReference type="RefSeq" id="WP_033336121.1">
    <property type="nucleotide sequence ID" value="NZ_KQ976354.1"/>
</dbReference>
<feature type="chain" id="PRO_5007300640" evidence="1">
    <location>
        <begin position="21"/>
        <end position="225"/>
    </location>
</feature>
<evidence type="ECO:0000313" key="2">
    <source>
        <dbReference type="EMBL" id="KYC42544.1"/>
    </source>
</evidence>
<feature type="signal peptide" evidence="1">
    <location>
        <begin position="1"/>
        <end position="20"/>
    </location>
</feature>
<organism evidence="2 3">
    <name type="scientific">Scytonema hofmannii PCC 7110</name>
    <dbReference type="NCBI Taxonomy" id="128403"/>
    <lineage>
        <taxon>Bacteria</taxon>
        <taxon>Bacillati</taxon>
        <taxon>Cyanobacteriota</taxon>
        <taxon>Cyanophyceae</taxon>
        <taxon>Nostocales</taxon>
        <taxon>Scytonemataceae</taxon>
        <taxon>Scytonema</taxon>
    </lineage>
</organism>
<proteinExistence type="predicted"/>
<sequence>MKAFKYLLMVLLLLANFMFAQPSFADAPKITKSPEYKALTKEINKLRTVQESQTELEGYTPEEIENKLGELELLKYAFESGVNWGQCENKTGKTLAVYGPIPGNIEEEDFPYDAGLYFLANGQTTQNDWDCQGIYIPSDVTAVSPTSDGENQEITGGVVVKVPKGTKLAIATNQTTGALEFNMPVAQVSKSSKVNWFVPTVSQAFLDTRSTTAPTTETPQISLGD</sequence>
<name>A0A139XCX2_9CYAN</name>
<accession>A0A139XCX2</accession>
<keyword evidence="1" id="KW-0732">Signal</keyword>
<dbReference type="Proteomes" id="UP000076925">
    <property type="component" value="Unassembled WGS sequence"/>
</dbReference>
<reference evidence="2 3" key="1">
    <citation type="journal article" date="2013" name="Genome Biol. Evol.">
        <title>Genomes of Stigonematalean cyanobacteria (subsection V) and the evolution of oxygenic photosynthesis from prokaryotes to plastids.</title>
        <authorList>
            <person name="Dagan T."/>
            <person name="Roettger M."/>
            <person name="Stucken K."/>
            <person name="Landan G."/>
            <person name="Koch R."/>
            <person name="Major P."/>
            <person name="Gould S.B."/>
            <person name="Goremykin V.V."/>
            <person name="Rippka R."/>
            <person name="Tandeau de Marsac N."/>
            <person name="Gugger M."/>
            <person name="Lockhart P.J."/>
            <person name="Allen J.F."/>
            <person name="Brune I."/>
            <person name="Maus I."/>
            <person name="Puhler A."/>
            <person name="Martin W.F."/>
        </authorList>
    </citation>
    <scope>NUCLEOTIDE SEQUENCE [LARGE SCALE GENOMIC DNA]</scope>
    <source>
        <strain evidence="2 3">PCC 7110</strain>
    </source>
</reference>
<protein>
    <submittedName>
        <fullName evidence="2">Uncharacterized protein</fullName>
    </submittedName>
</protein>
<evidence type="ECO:0000256" key="1">
    <source>
        <dbReference type="SAM" id="SignalP"/>
    </source>
</evidence>
<evidence type="ECO:0000313" key="3">
    <source>
        <dbReference type="Proteomes" id="UP000076925"/>
    </source>
</evidence>
<gene>
    <name evidence="2" type="ORF">WA1_16385</name>
</gene>
<keyword evidence="3" id="KW-1185">Reference proteome</keyword>
<dbReference type="AlphaFoldDB" id="A0A139XCX2"/>
<dbReference type="EMBL" id="ANNX02000020">
    <property type="protein sequence ID" value="KYC42544.1"/>
    <property type="molecule type" value="Genomic_DNA"/>
</dbReference>